<dbReference type="PANTHER" id="PTHR30136">
    <property type="entry name" value="HELIX-TURN-HELIX TRANSCRIPTIONAL REGULATOR, ICLR FAMILY"/>
    <property type="match status" value="1"/>
</dbReference>
<reference evidence="6 7" key="1">
    <citation type="journal article" date="2020" name="Cell Host Microbe">
        <title>Functional and Genomic Variation between Human-Derived Isolates of Lachnospiraceae Reveals Inter- and Intra-Species Diversity.</title>
        <authorList>
            <person name="Sorbara M.T."/>
            <person name="Littmann E.R."/>
            <person name="Fontana E."/>
            <person name="Moody T.U."/>
            <person name="Kohout C.E."/>
            <person name="Gjonbalaj M."/>
            <person name="Eaton V."/>
            <person name="Seok R."/>
            <person name="Leiner I.M."/>
            <person name="Pamer E.G."/>
        </authorList>
    </citation>
    <scope>NUCLEOTIDE SEQUENCE [LARGE SCALE GENOMIC DNA]</scope>
    <source>
        <strain evidence="6 7">MSK.17.74</strain>
    </source>
</reference>
<evidence type="ECO:0000256" key="1">
    <source>
        <dbReference type="ARBA" id="ARBA00023015"/>
    </source>
</evidence>
<dbReference type="SUPFAM" id="SSF46785">
    <property type="entry name" value="Winged helix' DNA-binding domain"/>
    <property type="match status" value="1"/>
</dbReference>
<proteinExistence type="predicted"/>
<dbReference type="SUPFAM" id="SSF55781">
    <property type="entry name" value="GAF domain-like"/>
    <property type="match status" value="1"/>
</dbReference>
<dbReference type="InterPro" id="IPR036390">
    <property type="entry name" value="WH_DNA-bd_sf"/>
</dbReference>
<dbReference type="Proteomes" id="UP001644719">
    <property type="component" value="Unassembled WGS sequence"/>
</dbReference>
<dbReference type="PANTHER" id="PTHR30136:SF7">
    <property type="entry name" value="HTH-TYPE TRANSCRIPTIONAL REGULATOR KDGR-RELATED"/>
    <property type="match status" value="1"/>
</dbReference>
<evidence type="ECO:0000259" key="5">
    <source>
        <dbReference type="PROSITE" id="PS51078"/>
    </source>
</evidence>
<dbReference type="Gene3D" id="1.10.10.10">
    <property type="entry name" value="Winged helix-like DNA-binding domain superfamily/Winged helix DNA-binding domain"/>
    <property type="match status" value="1"/>
</dbReference>
<keyword evidence="2" id="KW-0238">DNA-binding</keyword>
<dbReference type="Pfam" id="PF01614">
    <property type="entry name" value="IclR_C"/>
    <property type="match status" value="1"/>
</dbReference>
<dbReference type="PROSITE" id="PS51077">
    <property type="entry name" value="HTH_ICLR"/>
    <property type="match status" value="1"/>
</dbReference>
<keyword evidence="1" id="KW-0805">Transcription regulation</keyword>
<dbReference type="PROSITE" id="PS51078">
    <property type="entry name" value="ICLR_ED"/>
    <property type="match status" value="1"/>
</dbReference>
<dbReference type="Pfam" id="PF09339">
    <property type="entry name" value="HTH_IclR"/>
    <property type="match status" value="1"/>
</dbReference>
<evidence type="ECO:0000256" key="3">
    <source>
        <dbReference type="ARBA" id="ARBA00023163"/>
    </source>
</evidence>
<dbReference type="EMBL" id="JAAITS010000014">
    <property type="protein sequence ID" value="NSG85132.1"/>
    <property type="molecule type" value="Genomic_DNA"/>
</dbReference>
<evidence type="ECO:0000313" key="7">
    <source>
        <dbReference type="Proteomes" id="UP001644719"/>
    </source>
</evidence>
<dbReference type="InterPro" id="IPR050707">
    <property type="entry name" value="HTH_MetabolicPath_Reg"/>
</dbReference>
<dbReference type="Gene3D" id="3.30.450.40">
    <property type="match status" value="1"/>
</dbReference>
<keyword evidence="7" id="KW-1185">Reference proteome</keyword>
<feature type="domain" description="IclR-ED" evidence="5">
    <location>
        <begin position="69"/>
        <end position="253"/>
    </location>
</feature>
<dbReference type="SMART" id="SM00346">
    <property type="entry name" value="HTH_ICLR"/>
    <property type="match status" value="1"/>
</dbReference>
<evidence type="ECO:0000313" key="6">
    <source>
        <dbReference type="EMBL" id="NSG85132.1"/>
    </source>
</evidence>
<dbReference type="InterPro" id="IPR005471">
    <property type="entry name" value="Tscrpt_reg_IclR_N"/>
</dbReference>
<evidence type="ECO:0000259" key="4">
    <source>
        <dbReference type="PROSITE" id="PS51077"/>
    </source>
</evidence>
<feature type="domain" description="HTH iclR-type" evidence="4">
    <location>
        <begin position="6"/>
        <end position="68"/>
    </location>
</feature>
<sequence>MEQTNVRLVDRVLDVMETLARYPNGVTIATLTAETGIHKSTIYRLLTTLVNRGYVIKDQEGSTYRMTLRTYRIGSSAVPSFNLLDLSKNTLRELCQVSREAVHLAIPDGATIVYLFKEVSSENVLRISSRTGSYNYMYYTGLGKALMACMSSEEVKTIWENSEIQKFTPNTITDFHTLLNELEETRKRGYAVDNEEHEMGIGCIADVVRDADNRAIAAISISTLTVRMDENFLIRTIPLLHKTAQTISAMLGYVPSEEHPQLIYQ</sequence>
<evidence type="ECO:0000256" key="2">
    <source>
        <dbReference type="ARBA" id="ARBA00023125"/>
    </source>
</evidence>
<accession>A0ABX2H5Q1</accession>
<organism evidence="6 7">
    <name type="scientific">Blautia faecis</name>
    <dbReference type="NCBI Taxonomy" id="871665"/>
    <lineage>
        <taxon>Bacteria</taxon>
        <taxon>Bacillati</taxon>
        <taxon>Bacillota</taxon>
        <taxon>Clostridia</taxon>
        <taxon>Lachnospirales</taxon>
        <taxon>Lachnospiraceae</taxon>
        <taxon>Blautia</taxon>
    </lineage>
</organism>
<comment type="caution">
    <text evidence="6">The sequence shown here is derived from an EMBL/GenBank/DDBJ whole genome shotgun (WGS) entry which is preliminary data.</text>
</comment>
<protein>
    <submittedName>
        <fullName evidence="6">IclR family transcriptional regulator</fullName>
    </submittedName>
</protein>
<keyword evidence="3" id="KW-0804">Transcription</keyword>
<dbReference type="InterPro" id="IPR014757">
    <property type="entry name" value="Tscrpt_reg_IclR_C"/>
</dbReference>
<dbReference type="RefSeq" id="WP_173769597.1">
    <property type="nucleotide sequence ID" value="NZ_JAAITS010000014.1"/>
</dbReference>
<dbReference type="InterPro" id="IPR036388">
    <property type="entry name" value="WH-like_DNA-bd_sf"/>
</dbReference>
<gene>
    <name evidence="6" type="ORF">G5B17_06725</name>
</gene>
<dbReference type="InterPro" id="IPR029016">
    <property type="entry name" value="GAF-like_dom_sf"/>
</dbReference>
<name>A0ABX2H5Q1_9FIRM</name>